<dbReference type="EMBL" id="BFAA01025983">
    <property type="protein sequence ID" value="GCB82319.1"/>
    <property type="molecule type" value="Genomic_DNA"/>
</dbReference>
<dbReference type="STRING" id="75743.A0A401QAA9"/>
<dbReference type="GO" id="GO:0008195">
    <property type="term" value="F:phosphatidate phosphatase activity"/>
    <property type="evidence" value="ECO:0007669"/>
    <property type="project" value="TreeGrafter"/>
</dbReference>
<dbReference type="PANTHER" id="PTHR10165">
    <property type="entry name" value="LIPID PHOSPHATE PHOSPHATASE"/>
    <property type="match status" value="1"/>
</dbReference>
<comment type="subcellular location">
    <subcellularLocation>
        <location evidence="1">Membrane</location>
        <topology evidence="1">Multi-pass membrane protein</topology>
    </subcellularLocation>
</comment>
<comment type="caution">
    <text evidence="8">The sequence shown here is derived from an EMBL/GenBank/DDBJ whole genome shotgun (WGS) entry which is preliminary data.</text>
</comment>
<dbReference type="CDD" id="cd03384">
    <property type="entry name" value="PAP2_wunen"/>
    <property type="match status" value="1"/>
</dbReference>
<evidence type="ECO:0000256" key="1">
    <source>
        <dbReference type="ARBA" id="ARBA00004141"/>
    </source>
</evidence>
<dbReference type="GO" id="GO:0046839">
    <property type="term" value="P:phospholipid dephosphorylation"/>
    <property type="evidence" value="ECO:0007669"/>
    <property type="project" value="TreeGrafter"/>
</dbReference>
<dbReference type="GO" id="GO:0006644">
    <property type="term" value="P:phospholipid metabolic process"/>
    <property type="evidence" value="ECO:0007669"/>
    <property type="project" value="InterPro"/>
</dbReference>
<name>A0A401QAA9_SCYTO</name>
<feature type="transmembrane region" description="Helical" evidence="6">
    <location>
        <begin position="144"/>
        <end position="161"/>
    </location>
</feature>
<dbReference type="Pfam" id="PF01569">
    <property type="entry name" value="PAP2"/>
    <property type="match status" value="1"/>
</dbReference>
<evidence type="ECO:0000256" key="5">
    <source>
        <dbReference type="ARBA" id="ARBA00023136"/>
    </source>
</evidence>
<proteinExistence type="inferred from homology"/>
<evidence type="ECO:0000313" key="8">
    <source>
        <dbReference type="EMBL" id="GCB82319.1"/>
    </source>
</evidence>
<reference evidence="8 9" key="1">
    <citation type="journal article" date="2018" name="Nat. Ecol. Evol.">
        <title>Shark genomes provide insights into elasmobranch evolution and the origin of vertebrates.</title>
        <authorList>
            <person name="Hara Y"/>
            <person name="Yamaguchi K"/>
            <person name="Onimaru K"/>
            <person name="Kadota M"/>
            <person name="Koyanagi M"/>
            <person name="Keeley SD"/>
            <person name="Tatsumi K"/>
            <person name="Tanaka K"/>
            <person name="Motone F"/>
            <person name="Kageyama Y"/>
            <person name="Nozu R"/>
            <person name="Adachi N"/>
            <person name="Nishimura O"/>
            <person name="Nakagawa R"/>
            <person name="Tanegashima C"/>
            <person name="Kiyatake I"/>
            <person name="Matsumoto R"/>
            <person name="Murakumo K"/>
            <person name="Nishida K"/>
            <person name="Terakita A"/>
            <person name="Kuratani S"/>
            <person name="Sato K"/>
            <person name="Hyodo S Kuraku.S."/>
        </authorList>
    </citation>
    <scope>NUCLEOTIDE SEQUENCE [LARGE SCALE GENOMIC DNA]</scope>
</reference>
<evidence type="ECO:0000259" key="7">
    <source>
        <dbReference type="SMART" id="SM00014"/>
    </source>
</evidence>
<dbReference type="InterPro" id="IPR036938">
    <property type="entry name" value="PAP2/HPO_sf"/>
</dbReference>
<dbReference type="OMA" id="DWSKIDC"/>
<keyword evidence="5 6" id="KW-0472">Membrane</keyword>
<keyword evidence="4 6" id="KW-1133">Transmembrane helix</keyword>
<keyword evidence="9" id="KW-1185">Reference proteome</keyword>
<dbReference type="Gene3D" id="1.20.144.10">
    <property type="entry name" value="Phosphatidic acid phosphatase type 2/haloperoxidase"/>
    <property type="match status" value="1"/>
</dbReference>
<comment type="similarity">
    <text evidence="2">Belongs to the PA-phosphatase related phosphoesterase family.</text>
</comment>
<accession>A0A401QAA9</accession>
<feature type="transmembrane region" description="Helical" evidence="6">
    <location>
        <begin position="167"/>
        <end position="185"/>
    </location>
</feature>
<protein>
    <recommendedName>
        <fullName evidence="7">Phosphatidic acid phosphatase type 2/haloperoxidase domain-containing protein</fullName>
    </recommendedName>
</protein>
<gene>
    <name evidence="8" type="ORF">scyTo_0023072</name>
</gene>
<feature type="non-terminal residue" evidence="8">
    <location>
        <position position="1"/>
    </location>
</feature>
<dbReference type="Proteomes" id="UP000288216">
    <property type="component" value="Unassembled WGS sequence"/>
</dbReference>
<keyword evidence="3 6" id="KW-0812">Transmembrane</keyword>
<dbReference type="GO" id="GO:0005886">
    <property type="term" value="C:plasma membrane"/>
    <property type="evidence" value="ECO:0007669"/>
    <property type="project" value="TreeGrafter"/>
</dbReference>
<evidence type="ECO:0000256" key="2">
    <source>
        <dbReference type="ARBA" id="ARBA00008816"/>
    </source>
</evidence>
<dbReference type="SUPFAM" id="SSF48317">
    <property type="entry name" value="Acid phosphatase/Vanadium-dependent haloperoxidase"/>
    <property type="match status" value="1"/>
</dbReference>
<dbReference type="InterPro" id="IPR043216">
    <property type="entry name" value="PAP-like"/>
</dbReference>
<dbReference type="InterPro" id="IPR000326">
    <property type="entry name" value="PAP2/HPO"/>
</dbReference>
<dbReference type="OrthoDB" id="8907274at2759"/>
<evidence type="ECO:0000313" key="9">
    <source>
        <dbReference type="Proteomes" id="UP000288216"/>
    </source>
</evidence>
<evidence type="ECO:0000256" key="3">
    <source>
        <dbReference type="ARBA" id="ARBA00022692"/>
    </source>
</evidence>
<dbReference type="GO" id="GO:0007165">
    <property type="term" value="P:signal transduction"/>
    <property type="evidence" value="ECO:0007669"/>
    <property type="project" value="TreeGrafter"/>
</dbReference>
<dbReference type="SMART" id="SM00014">
    <property type="entry name" value="acidPPc"/>
    <property type="match status" value="1"/>
</dbReference>
<dbReference type="PANTHER" id="PTHR10165:SF17">
    <property type="entry name" value="PHOSPHOLIPID PHOSPHATASE-RELATED PROTEIN TYPE 5"/>
    <property type="match status" value="1"/>
</dbReference>
<feature type="transmembrane region" description="Helical" evidence="6">
    <location>
        <begin position="114"/>
        <end position="132"/>
    </location>
</feature>
<sequence>IVVGELAAFVFQTQFVQQERTIVTADCCSLNPLLRRVIRFLGVYTFGLFATDIFVNAGQVVMGSPTPHFLTVCQPNYTALGCRLPTQFISSQDACTGSPNLISRARRAFPSKDAALSMYAALYTVMYLTVMFQAKGTRLTKPMLCLTLLCLTFLTGVVRVSEYRNHWSDVLVGFLTGGAVAVFLVSESH</sequence>
<feature type="transmembrane region" description="Helical" evidence="6">
    <location>
        <begin position="41"/>
        <end position="62"/>
    </location>
</feature>
<organism evidence="8 9">
    <name type="scientific">Scyliorhinus torazame</name>
    <name type="common">Cloudy catshark</name>
    <name type="synonym">Catulus torazame</name>
    <dbReference type="NCBI Taxonomy" id="75743"/>
    <lineage>
        <taxon>Eukaryota</taxon>
        <taxon>Metazoa</taxon>
        <taxon>Chordata</taxon>
        <taxon>Craniata</taxon>
        <taxon>Vertebrata</taxon>
        <taxon>Chondrichthyes</taxon>
        <taxon>Elasmobranchii</taxon>
        <taxon>Galeomorphii</taxon>
        <taxon>Galeoidea</taxon>
        <taxon>Carcharhiniformes</taxon>
        <taxon>Scyliorhinidae</taxon>
        <taxon>Scyliorhinus</taxon>
    </lineage>
</organism>
<evidence type="ECO:0000256" key="4">
    <source>
        <dbReference type="ARBA" id="ARBA00022989"/>
    </source>
</evidence>
<evidence type="ECO:0000256" key="6">
    <source>
        <dbReference type="SAM" id="Phobius"/>
    </source>
</evidence>
<feature type="domain" description="Phosphatidic acid phosphatase type 2/haloperoxidase" evidence="7">
    <location>
        <begin position="41"/>
        <end position="185"/>
    </location>
</feature>
<dbReference type="AlphaFoldDB" id="A0A401QAA9"/>